<evidence type="ECO:0000313" key="1">
    <source>
        <dbReference type="EMBL" id="CAL1352887.1"/>
    </source>
</evidence>
<reference evidence="1 2" key="1">
    <citation type="submission" date="2024-04" db="EMBL/GenBank/DDBJ databases">
        <authorList>
            <person name="Fracassetti M."/>
        </authorList>
    </citation>
    <scope>NUCLEOTIDE SEQUENCE [LARGE SCALE GENOMIC DNA]</scope>
</reference>
<proteinExistence type="predicted"/>
<evidence type="ECO:0000313" key="2">
    <source>
        <dbReference type="Proteomes" id="UP001497516"/>
    </source>
</evidence>
<name>A0AAV2C8N0_9ROSI</name>
<protein>
    <submittedName>
        <fullName evidence="1">Uncharacterized protein</fullName>
    </submittedName>
</protein>
<gene>
    <name evidence="1" type="ORF">LTRI10_LOCUS822</name>
</gene>
<keyword evidence="2" id="KW-1185">Reference proteome</keyword>
<sequence length="166" mass="19328">MDHQGGKKRKQIQEKEDRPGNLVDFELNAISSQHKHLVHEWNGQSVREKLRIQSHVVLSLLLQKMPRKCQQRCQQRYGKELRNSNFPVTLRTLIKFLVTAKNHRPQEAFLPSRETRKRRGELTSYDQAVQGKAGFIQLPDLVKEGMGRWNTTRRNFGSILAVTSED</sequence>
<dbReference type="AlphaFoldDB" id="A0AAV2C8N0"/>
<dbReference type="EMBL" id="OZ034813">
    <property type="protein sequence ID" value="CAL1352887.1"/>
    <property type="molecule type" value="Genomic_DNA"/>
</dbReference>
<accession>A0AAV2C8N0</accession>
<dbReference type="Proteomes" id="UP001497516">
    <property type="component" value="Chromosome 1"/>
</dbReference>
<organism evidence="1 2">
    <name type="scientific">Linum trigynum</name>
    <dbReference type="NCBI Taxonomy" id="586398"/>
    <lineage>
        <taxon>Eukaryota</taxon>
        <taxon>Viridiplantae</taxon>
        <taxon>Streptophyta</taxon>
        <taxon>Embryophyta</taxon>
        <taxon>Tracheophyta</taxon>
        <taxon>Spermatophyta</taxon>
        <taxon>Magnoliopsida</taxon>
        <taxon>eudicotyledons</taxon>
        <taxon>Gunneridae</taxon>
        <taxon>Pentapetalae</taxon>
        <taxon>rosids</taxon>
        <taxon>fabids</taxon>
        <taxon>Malpighiales</taxon>
        <taxon>Linaceae</taxon>
        <taxon>Linum</taxon>
    </lineage>
</organism>